<organism evidence="1 2">
    <name type="scientific">Spirobacillus cienkowskii</name>
    <dbReference type="NCBI Taxonomy" id="495820"/>
    <lineage>
        <taxon>Bacteria</taxon>
        <taxon>Pseudomonadati</taxon>
        <taxon>Bdellovibrionota</taxon>
        <taxon>Oligoflexia</taxon>
        <taxon>Silvanigrellales</taxon>
        <taxon>Spirobacillus</taxon>
    </lineage>
</organism>
<sequence length="126" mass="14844">MNIQKRPSIKELSKKLREAKEILLINEGIFAEPSKNLGELNKLDIETEELWLLIQKLLTEIEPKDYTGTRPPQKAYEYQILGSELFAFSWTSKLYGRNMYLKFVLRNNNFYLVSLHEDKPPKKRGI</sequence>
<name>A0A369KSY9_9BACT</name>
<protein>
    <submittedName>
        <fullName evidence="1">Uncharacterized protein</fullName>
    </submittedName>
</protein>
<gene>
    <name evidence="1" type="ORF">DCC88_02865</name>
</gene>
<dbReference type="EMBL" id="QOVW01000020">
    <property type="protein sequence ID" value="RDB36868.1"/>
    <property type="molecule type" value="Genomic_DNA"/>
</dbReference>
<proteinExistence type="predicted"/>
<keyword evidence="2" id="KW-1185">Reference proteome</keyword>
<dbReference type="AlphaFoldDB" id="A0A369KSY9"/>
<evidence type="ECO:0000313" key="1">
    <source>
        <dbReference type="EMBL" id="RDB36868.1"/>
    </source>
</evidence>
<evidence type="ECO:0000313" key="2">
    <source>
        <dbReference type="Proteomes" id="UP000253934"/>
    </source>
</evidence>
<comment type="caution">
    <text evidence="1">The sequence shown here is derived from an EMBL/GenBank/DDBJ whole genome shotgun (WGS) entry which is preliminary data.</text>
</comment>
<dbReference type="RefSeq" id="WP_338636532.1">
    <property type="nucleotide sequence ID" value="NZ_CP146516.1"/>
</dbReference>
<dbReference type="Proteomes" id="UP000253934">
    <property type="component" value="Unassembled WGS sequence"/>
</dbReference>
<accession>A0A369KSY9</accession>
<reference evidence="1" key="1">
    <citation type="submission" date="2018-04" db="EMBL/GenBank/DDBJ databases">
        <title>Draft genome sequence of the Candidatus Spirobacillus cienkowskii, a pathogen of freshwater Daphnia species, reconstructed from hemolymph metagenomic reads.</title>
        <authorList>
            <person name="Bresciani L."/>
            <person name="Lemos L.N."/>
            <person name="Wale N."/>
            <person name="Lin J.Y."/>
            <person name="Fernandes G.R."/>
            <person name="Duffy M.A."/>
            <person name="Rodrigues J.M."/>
        </authorList>
    </citation>
    <scope>NUCLEOTIDE SEQUENCE [LARGE SCALE GENOMIC DNA]</scope>
    <source>
        <strain evidence="1">Binning01</strain>
    </source>
</reference>